<comment type="caution">
    <text evidence="1">The sequence shown here is derived from an EMBL/GenBank/DDBJ whole genome shotgun (WGS) entry which is preliminary data.</text>
</comment>
<organism evidence="1 2">
    <name type="scientific">Thalassococcus arenae</name>
    <dbReference type="NCBI Taxonomy" id="2851652"/>
    <lineage>
        <taxon>Bacteria</taxon>
        <taxon>Pseudomonadati</taxon>
        <taxon>Pseudomonadota</taxon>
        <taxon>Alphaproteobacteria</taxon>
        <taxon>Rhodobacterales</taxon>
        <taxon>Roseobacteraceae</taxon>
        <taxon>Thalassococcus</taxon>
    </lineage>
</organism>
<keyword evidence="2" id="KW-1185">Reference proteome</keyword>
<accession>A0ABS6N9Q4</accession>
<sequence>MPERGLILLGTFGKDSAPQALVRLPDGATRAIAVGDAVNGKIVLAIETGRLALRVGDMAEWMEPPAFR</sequence>
<proteinExistence type="predicted"/>
<dbReference type="EMBL" id="JAHRWL010000002">
    <property type="protein sequence ID" value="MBV2360708.1"/>
    <property type="molecule type" value="Genomic_DNA"/>
</dbReference>
<evidence type="ECO:0000313" key="1">
    <source>
        <dbReference type="EMBL" id="MBV2360708.1"/>
    </source>
</evidence>
<name>A0ABS6N9Q4_9RHOB</name>
<dbReference type="Proteomes" id="UP001166293">
    <property type="component" value="Unassembled WGS sequence"/>
</dbReference>
<reference evidence="1" key="1">
    <citation type="submission" date="2021-06" db="EMBL/GenBank/DDBJ databases">
        <title>Thalassococcus sp. CAU 1522 isolated from sea sand, Republic of Korea.</title>
        <authorList>
            <person name="Kim W."/>
        </authorList>
    </citation>
    <scope>NUCLEOTIDE SEQUENCE</scope>
    <source>
        <strain evidence="1">CAU 1522</strain>
    </source>
</reference>
<evidence type="ECO:0000313" key="2">
    <source>
        <dbReference type="Proteomes" id="UP001166293"/>
    </source>
</evidence>
<protein>
    <submittedName>
        <fullName evidence="1">Amidophosphoribosyltransferase</fullName>
    </submittedName>
</protein>
<gene>
    <name evidence="1" type="ORF">KUH32_13050</name>
</gene>